<dbReference type="AlphaFoldDB" id="A0A6L3VG45"/>
<organism evidence="2 3">
    <name type="scientific">Actinomadura montaniterrae</name>
    <dbReference type="NCBI Taxonomy" id="1803903"/>
    <lineage>
        <taxon>Bacteria</taxon>
        <taxon>Bacillati</taxon>
        <taxon>Actinomycetota</taxon>
        <taxon>Actinomycetes</taxon>
        <taxon>Streptosporangiales</taxon>
        <taxon>Thermomonosporaceae</taxon>
        <taxon>Actinomadura</taxon>
    </lineage>
</organism>
<reference evidence="2 3" key="1">
    <citation type="submission" date="2019-09" db="EMBL/GenBank/DDBJ databases">
        <title>Actinomadura physcomitrii sp. nov., a novel actinomycete isolated from moss [Physcomitrium sphaericum (Ludw) Fuernr].</title>
        <authorList>
            <person name="Liu C."/>
            <person name="Zhuang X."/>
        </authorList>
    </citation>
    <scope>NUCLEOTIDE SEQUENCE [LARGE SCALE GENOMIC DNA]</scope>
    <source>
        <strain evidence="2 3">CYP1-1B</strain>
    </source>
</reference>
<dbReference type="Gene3D" id="2.60.120.200">
    <property type="match status" value="1"/>
</dbReference>
<feature type="transmembrane region" description="Helical" evidence="1">
    <location>
        <begin position="32"/>
        <end position="53"/>
    </location>
</feature>
<evidence type="ECO:0000313" key="3">
    <source>
        <dbReference type="Proteomes" id="UP000483004"/>
    </source>
</evidence>
<accession>A0A6L3VG45</accession>
<dbReference type="EMBL" id="WBMR01000267">
    <property type="protein sequence ID" value="KAB2362799.1"/>
    <property type="molecule type" value="Genomic_DNA"/>
</dbReference>
<evidence type="ECO:0000256" key="1">
    <source>
        <dbReference type="SAM" id="Phobius"/>
    </source>
</evidence>
<keyword evidence="1" id="KW-0472">Membrane</keyword>
<feature type="transmembrane region" description="Helical" evidence="1">
    <location>
        <begin position="300"/>
        <end position="319"/>
    </location>
</feature>
<keyword evidence="1" id="KW-0812">Transmembrane</keyword>
<keyword evidence="3" id="KW-1185">Reference proteome</keyword>
<comment type="caution">
    <text evidence="2">The sequence shown here is derived from an EMBL/GenBank/DDBJ whole genome shotgun (WGS) entry which is preliminary data.</text>
</comment>
<gene>
    <name evidence="2" type="ORF">F9B16_44515</name>
</gene>
<evidence type="ECO:0000313" key="2">
    <source>
        <dbReference type="EMBL" id="KAB2362799.1"/>
    </source>
</evidence>
<dbReference type="OrthoDB" id="185815at2"/>
<protein>
    <submittedName>
        <fullName evidence="2">Uncharacterized protein</fullName>
    </submittedName>
</protein>
<sequence length="339" mass="34942">MTAVLPPRAAERRALDGFARLLRAEWTKFRTVRGWVAGTVAAAVVTVLIGLLGTGGPNLDHPPDAIPIGPGGEAVNDSFYFVHRALRGDGSITVPVTSLTGIVSMGPDERDGVVPWAKAGIIVKDGLRPGSRYAAIMVTAGHGMRMQHDYVHDTAAPRAIAPARWLRLVRSGDTITGYGSADGAHWTPAGTARLPGLGSTVQAGAFVASPMSITRTAHGASFDPAVATATFGQVALDGRWTPGAWKGEQIGRAGTSGSYTDTVHGGFTEAGRGLTVTGAGDIAPIVGGPALGTGYTIENLLVGAFAGILVMAVIGALFVSAEYRRGLVRLTFAASPRRG</sequence>
<dbReference type="Proteomes" id="UP000483004">
    <property type="component" value="Unassembled WGS sequence"/>
</dbReference>
<name>A0A6L3VG45_9ACTN</name>
<feature type="non-terminal residue" evidence="2">
    <location>
        <position position="339"/>
    </location>
</feature>
<keyword evidence="1" id="KW-1133">Transmembrane helix</keyword>
<proteinExistence type="predicted"/>